<dbReference type="InterPro" id="IPR036388">
    <property type="entry name" value="WH-like_DNA-bd_sf"/>
</dbReference>
<keyword evidence="2" id="KW-0238">DNA-binding</keyword>
<dbReference type="GO" id="GO:0003700">
    <property type="term" value="F:DNA-binding transcription factor activity"/>
    <property type="evidence" value="ECO:0007669"/>
    <property type="project" value="InterPro"/>
</dbReference>
<dbReference type="RefSeq" id="WP_068423937.1">
    <property type="nucleotide sequence ID" value="NZ_LVHI01000011.1"/>
</dbReference>
<dbReference type="Proteomes" id="UP000077519">
    <property type="component" value="Unassembled WGS sequence"/>
</dbReference>
<accession>A0A177YJ33</accession>
<keyword evidence="1" id="KW-0805">Transcription regulation</keyword>
<dbReference type="CDD" id="cd07377">
    <property type="entry name" value="WHTH_GntR"/>
    <property type="match status" value="1"/>
</dbReference>
<feature type="domain" description="HTH gntR-type" evidence="4">
    <location>
        <begin position="11"/>
        <end position="79"/>
    </location>
</feature>
<evidence type="ECO:0000313" key="6">
    <source>
        <dbReference type="Proteomes" id="UP000077519"/>
    </source>
</evidence>
<dbReference type="PROSITE" id="PS50949">
    <property type="entry name" value="HTH_GNTR"/>
    <property type="match status" value="1"/>
</dbReference>
<dbReference type="SUPFAM" id="SSF46785">
    <property type="entry name" value="Winged helix' DNA-binding domain"/>
    <property type="match status" value="1"/>
</dbReference>
<evidence type="ECO:0000259" key="4">
    <source>
        <dbReference type="PROSITE" id="PS50949"/>
    </source>
</evidence>
<dbReference type="InterPro" id="IPR036390">
    <property type="entry name" value="WH_DNA-bd_sf"/>
</dbReference>
<dbReference type="PANTHER" id="PTHR38445">
    <property type="entry name" value="HTH-TYPE TRANSCRIPTIONAL REPRESSOR YTRA"/>
    <property type="match status" value="1"/>
</dbReference>
<evidence type="ECO:0000313" key="5">
    <source>
        <dbReference type="EMBL" id="OAK55280.1"/>
    </source>
</evidence>
<comment type="caution">
    <text evidence="5">The sequence shown here is derived from an EMBL/GenBank/DDBJ whole genome shotgun (WGS) entry which is preliminary data.</text>
</comment>
<keyword evidence="3" id="KW-0804">Transcription</keyword>
<dbReference type="AlphaFoldDB" id="A0A177YJ33"/>
<reference evidence="5 6" key="1">
    <citation type="submission" date="2016-03" db="EMBL/GenBank/DDBJ databases">
        <title>Genome sequence of Rhodococcus kyotonensis KB10.</title>
        <authorList>
            <person name="Jeong H."/>
            <person name="Hong C.E."/>
            <person name="Jo S.H."/>
            <person name="Park J.M."/>
        </authorList>
    </citation>
    <scope>NUCLEOTIDE SEQUENCE [LARGE SCALE GENOMIC DNA]</scope>
    <source>
        <strain evidence="5 6">KB10</strain>
    </source>
</reference>
<gene>
    <name evidence="5" type="ORF">A3K89_20725</name>
</gene>
<evidence type="ECO:0000256" key="3">
    <source>
        <dbReference type="ARBA" id="ARBA00023163"/>
    </source>
</evidence>
<name>A0A177YJ33_9NOCA</name>
<dbReference type="GO" id="GO:0003677">
    <property type="term" value="F:DNA binding"/>
    <property type="evidence" value="ECO:0007669"/>
    <property type="project" value="UniProtKB-KW"/>
</dbReference>
<dbReference type="EMBL" id="LVHI01000011">
    <property type="protein sequence ID" value="OAK55280.1"/>
    <property type="molecule type" value="Genomic_DNA"/>
</dbReference>
<sequence>MHVRIDPASKTPLYEQLRAGILDQVRSGELIAETKIPTVRGLAEELQIAPHTVAKAYKELEAQGVIEARGRLGTFIASGGDPTEDNAARAAVAYVAELRALGMDDDRIRELVDTALRRG</sequence>
<dbReference type="PANTHER" id="PTHR38445:SF9">
    <property type="entry name" value="HTH-TYPE TRANSCRIPTIONAL REPRESSOR YTRA"/>
    <property type="match status" value="1"/>
</dbReference>
<dbReference type="SMART" id="SM00345">
    <property type="entry name" value="HTH_GNTR"/>
    <property type="match status" value="1"/>
</dbReference>
<proteinExistence type="predicted"/>
<evidence type="ECO:0000256" key="1">
    <source>
        <dbReference type="ARBA" id="ARBA00023015"/>
    </source>
</evidence>
<dbReference type="Pfam" id="PF00392">
    <property type="entry name" value="GntR"/>
    <property type="match status" value="1"/>
</dbReference>
<protein>
    <submittedName>
        <fullName evidence="5">GntR family transcriptional regulator</fullName>
    </submittedName>
</protein>
<keyword evidence="6" id="KW-1185">Reference proteome</keyword>
<dbReference type="InterPro" id="IPR000524">
    <property type="entry name" value="Tscrpt_reg_HTH_GntR"/>
</dbReference>
<dbReference type="Gene3D" id="1.10.10.10">
    <property type="entry name" value="Winged helix-like DNA-binding domain superfamily/Winged helix DNA-binding domain"/>
    <property type="match status" value="1"/>
</dbReference>
<evidence type="ECO:0000256" key="2">
    <source>
        <dbReference type="ARBA" id="ARBA00023125"/>
    </source>
</evidence>
<organism evidence="5 6">
    <name type="scientific">Rhodococcoides kyotonense</name>
    <dbReference type="NCBI Taxonomy" id="398843"/>
    <lineage>
        <taxon>Bacteria</taxon>
        <taxon>Bacillati</taxon>
        <taxon>Actinomycetota</taxon>
        <taxon>Actinomycetes</taxon>
        <taxon>Mycobacteriales</taxon>
        <taxon>Nocardiaceae</taxon>
        <taxon>Rhodococcoides</taxon>
    </lineage>
</organism>